<gene>
    <name evidence="1" type="ORF">S12H4_60961</name>
</gene>
<evidence type="ECO:0000313" key="1">
    <source>
        <dbReference type="EMBL" id="GAJ17127.1"/>
    </source>
</evidence>
<dbReference type="EMBL" id="BARW01040293">
    <property type="protein sequence ID" value="GAJ17127.1"/>
    <property type="molecule type" value="Genomic_DNA"/>
</dbReference>
<sequence length="98" mass="10107">MTSVGTVHTPIIELSLKPDRGRESVLVAGRMKMRGTGTIESYDLGLRTVKSFQATPFAGPAGLHGSITGPAGELDNAVAFIGTVARGTVTFSYLAVGA</sequence>
<accession>X1VG58</accession>
<organism evidence="1">
    <name type="scientific">marine sediment metagenome</name>
    <dbReference type="NCBI Taxonomy" id="412755"/>
    <lineage>
        <taxon>unclassified sequences</taxon>
        <taxon>metagenomes</taxon>
        <taxon>ecological metagenomes</taxon>
    </lineage>
</organism>
<reference evidence="1" key="1">
    <citation type="journal article" date="2014" name="Front. Microbiol.">
        <title>High frequency of phylogenetically diverse reductive dehalogenase-homologous genes in deep subseafloor sedimentary metagenomes.</title>
        <authorList>
            <person name="Kawai M."/>
            <person name="Futagami T."/>
            <person name="Toyoda A."/>
            <person name="Takaki Y."/>
            <person name="Nishi S."/>
            <person name="Hori S."/>
            <person name="Arai W."/>
            <person name="Tsubouchi T."/>
            <person name="Morono Y."/>
            <person name="Uchiyama I."/>
            <person name="Ito T."/>
            <person name="Fujiyama A."/>
            <person name="Inagaki F."/>
            <person name="Takami H."/>
        </authorList>
    </citation>
    <scope>NUCLEOTIDE SEQUENCE</scope>
    <source>
        <strain evidence="1">Expedition CK06-06</strain>
    </source>
</reference>
<comment type="caution">
    <text evidence="1">The sequence shown here is derived from an EMBL/GenBank/DDBJ whole genome shotgun (WGS) entry which is preliminary data.</text>
</comment>
<protein>
    <submittedName>
        <fullName evidence="1">Uncharacterized protein</fullName>
    </submittedName>
</protein>
<name>X1VG58_9ZZZZ</name>
<dbReference type="AlphaFoldDB" id="X1VG58"/>
<proteinExistence type="predicted"/>